<dbReference type="STRING" id="649638.Trad_2863"/>
<dbReference type="GO" id="GO:0016020">
    <property type="term" value="C:membrane"/>
    <property type="evidence" value="ECO:0007669"/>
    <property type="project" value="UniProtKB-SubCell"/>
</dbReference>
<evidence type="ECO:0000313" key="9">
    <source>
        <dbReference type="Proteomes" id="UP000000379"/>
    </source>
</evidence>
<dbReference type="PANTHER" id="PTHR37422:SF13">
    <property type="entry name" value="LIPOPOLYSACCHARIDE BIOSYNTHESIS PROTEIN PA4999-RELATED"/>
    <property type="match status" value="1"/>
</dbReference>
<feature type="region of interest" description="Disordered" evidence="5">
    <location>
        <begin position="594"/>
        <end position="625"/>
    </location>
</feature>
<feature type="transmembrane region" description="Helical" evidence="6">
    <location>
        <begin position="527"/>
        <end position="547"/>
    </location>
</feature>
<feature type="domain" description="O-antigen ligase-related" evidence="7">
    <location>
        <begin position="398"/>
        <end position="536"/>
    </location>
</feature>
<keyword evidence="4 6" id="KW-0472">Membrane</keyword>
<evidence type="ECO:0000256" key="5">
    <source>
        <dbReference type="SAM" id="MobiDB-lite"/>
    </source>
</evidence>
<keyword evidence="9" id="KW-1185">Reference proteome</keyword>
<evidence type="ECO:0000259" key="7">
    <source>
        <dbReference type="Pfam" id="PF04932"/>
    </source>
</evidence>
<name>D7CVQ1_TRURR</name>
<feature type="transmembrane region" description="Helical" evidence="6">
    <location>
        <begin position="559"/>
        <end position="586"/>
    </location>
</feature>
<feature type="transmembrane region" description="Helical" evidence="6">
    <location>
        <begin position="374"/>
        <end position="401"/>
    </location>
</feature>
<dbReference type="AlphaFoldDB" id="D7CVQ1"/>
<gene>
    <name evidence="8" type="ordered locus">Trad_2863</name>
</gene>
<keyword evidence="2 6" id="KW-0812">Transmembrane</keyword>
<dbReference type="HOGENOM" id="CLU_437381_0_0_0"/>
<dbReference type="KEGG" id="tra:Trad_2863"/>
<dbReference type="InterPro" id="IPR051533">
    <property type="entry name" value="WaaL-like"/>
</dbReference>
<organism evidence="8 9">
    <name type="scientific">Truepera radiovictrix (strain DSM 17093 / CIP 108686 / LMG 22925 / RQ-24)</name>
    <dbReference type="NCBI Taxonomy" id="649638"/>
    <lineage>
        <taxon>Bacteria</taxon>
        <taxon>Thermotogati</taxon>
        <taxon>Deinococcota</taxon>
        <taxon>Deinococci</taxon>
        <taxon>Trueperales</taxon>
        <taxon>Trueperaceae</taxon>
        <taxon>Truepera</taxon>
    </lineage>
</organism>
<dbReference type="PANTHER" id="PTHR37422">
    <property type="entry name" value="TEICHURONIC ACID BIOSYNTHESIS PROTEIN TUAE"/>
    <property type="match status" value="1"/>
</dbReference>
<feature type="transmembrane region" description="Helical" evidence="6">
    <location>
        <begin position="442"/>
        <end position="461"/>
    </location>
</feature>
<keyword evidence="3 6" id="KW-1133">Transmembrane helix</keyword>
<evidence type="ECO:0000256" key="2">
    <source>
        <dbReference type="ARBA" id="ARBA00022692"/>
    </source>
</evidence>
<reference evidence="9" key="1">
    <citation type="submission" date="2010-05" db="EMBL/GenBank/DDBJ databases">
        <title>The complete genome of Truepera radiovictris DSM 17093.</title>
        <authorList>
            <consortium name="US DOE Joint Genome Institute (JGI-PGF)"/>
            <person name="Lucas S."/>
            <person name="Copeland A."/>
            <person name="Lapidus A."/>
            <person name="Glavina del Rio T."/>
            <person name="Dalin E."/>
            <person name="Tice H."/>
            <person name="Bruce D."/>
            <person name="Goodwin L."/>
            <person name="Pitluck S."/>
            <person name="Kyrpides N."/>
            <person name="Mavromatis K."/>
            <person name="Ovchinnikova G."/>
            <person name="Munk A.C."/>
            <person name="Detter J.C."/>
            <person name="Han C."/>
            <person name="Tapia R."/>
            <person name="Land M."/>
            <person name="Hauser L."/>
            <person name="Markowitz V."/>
            <person name="Cheng J.-F."/>
            <person name="Hugenholtz P."/>
            <person name="Woyke T."/>
            <person name="Wu D."/>
            <person name="Tindall B."/>
            <person name="Pomrenke H.G."/>
            <person name="Brambilla E."/>
            <person name="Klenk H.-P."/>
            <person name="Eisen J.A."/>
        </authorList>
    </citation>
    <scope>NUCLEOTIDE SEQUENCE [LARGE SCALE GENOMIC DNA]</scope>
    <source>
        <strain evidence="9">DSM 17093 / CIP 108686 / LMG 22925 / RQ-24</strain>
    </source>
</reference>
<evidence type="ECO:0000313" key="8">
    <source>
        <dbReference type="EMBL" id="ADI15962.1"/>
    </source>
</evidence>
<dbReference type="InterPro" id="IPR007016">
    <property type="entry name" value="O-antigen_ligase-rel_domated"/>
</dbReference>
<protein>
    <submittedName>
        <fullName evidence="8">O-antigen polymerase</fullName>
    </submittedName>
</protein>
<evidence type="ECO:0000256" key="1">
    <source>
        <dbReference type="ARBA" id="ARBA00004141"/>
    </source>
</evidence>
<feature type="transmembrane region" description="Helical" evidence="6">
    <location>
        <begin position="413"/>
        <end position="430"/>
    </location>
</feature>
<evidence type="ECO:0000256" key="4">
    <source>
        <dbReference type="ARBA" id="ARBA00023136"/>
    </source>
</evidence>
<accession>D7CVQ1</accession>
<comment type="subcellular location">
    <subcellularLocation>
        <location evidence="1">Membrane</location>
        <topology evidence="1">Multi-pass membrane protein</topology>
    </subcellularLocation>
</comment>
<dbReference type="Proteomes" id="UP000000379">
    <property type="component" value="Chromosome"/>
</dbReference>
<dbReference type="eggNOG" id="COG3307">
    <property type="taxonomic scope" value="Bacteria"/>
</dbReference>
<sequence length="625" mass="65886">MSWLWTGLWGAAALPLALYGALFSASRAAVAGLVAQCLLVAALGYLRPPTRAVRWGLLAALALFLAGGLLEGALARGVWLSSDKSGLAESVSQRLYERVSGVGRRSWHTGAHEAATLSFEARLAAGQAGWDWARSHPGFELEPLRDAEGGFTRISAPAGVRGYLMRTFDLGQPLGGELFRVVLELRDPNGPPRRAPRPAIERGEPVGARRCRGVALAAWAPGGGGRCLPVTLDREWARYSLSWRVPEGVASSVVRLFLSDFGGSTLDVRRVQLYWHRRPVGPLIPQGAALQIAWPERPEAHSGYAFVPTEVWERHELPLTRGPAGEGVLTATLRTGSGLVVETRNVALTAPDGTPLPAAASSPRRTLVFGDPNLAGHTAAALGLALLSLASPPLALAGALASLLSVALTGSRAAWLGVLVGVPWLLLLALARARRTGATWTLLAPLCGAGALLLVTAWGPLQGGARRIFSLHEVTARSDIWAAAWEALRSHPLRGLGAGGFAEFWAQTRAGGEAVQHAHNAWLELSAAYGLFGVAAALILLLGLPYAAWRLQGGRGAALVAGVFAMNLLDTTLFYAGVLLPLALALTAHPPPRGLGHRSLQRPSVNRGIIGPGGRPARHRPTDTP</sequence>
<reference evidence="8 9" key="2">
    <citation type="journal article" date="2011" name="Stand. Genomic Sci.">
        <title>Complete genome sequence of Truepera radiovictrix type strain (RQ-24).</title>
        <authorList>
            <person name="Ivanova N."/>
            <person name="Rohde C."/>
            <person name="Munk C."/>
            <person name="Nolan M."/>
            <person name="Lucas S."/>
            <person name="Del Rio T.G."/>
            <person name="Tice H."/>
            <person name="Deshpande S."/>
            <person name="Cheng J.F."/>
            <person name="Tapia R."/>
            <person name="Han C."/>
            <person name="Goodwin L."/>
            <person name="Pitluck S."/>
            <person name="Liolios K."/>
            <person name="Mavromatis K."/>
            <person name="Mikhailova N."/>
            <person name="Pati A."/>
            <person name="Chen A."/>
            <person name="Palaniappan K."/>
            <person name="Land M."/>
            <person name="Hauser L."/>
            <person name="Chang Y.J."/>
            <person name="Jeffries C.D."/>
            <person name="Brambilla E."/>
            <person name="Rohde M."/>
            <person name="Goker M."/>
            <person name="Tindall B.J."/>
            <person name="Woyke T."/>
            <person name="Bristow J."/>
            <person name="Eisen J.A."/>
            <person name="Markowitz V."/>
            <person name="Hugenholtz P."/>
            <person name="Kyrpides N.C."/>
            <person name="Klenk H.P."/>
            <person name="Lapidus A."/>
        </authorList>
    </citation>
    <scope>NUCLEOTIDE SEQUENCE [LARGE SCALE GENOMIC DNA]</scope>
    <source>
        <strain evidence="9">DSM 17093 / CIP 108686 / LMG 22925 / RQ-24</strain>
    </source>
</reference>
<evidence type="ECO:0000256" key="3">
    <source>
        <dbReference type="ARBA" id="ARBA00022989"/>
    </source>
</evidence>
<dbReference type="EMBL" id="CP002049">
    <property type="protein sequence ID" value="ADI15962.1"/>
    <property type="molecule type" value="Genomic_DNA"/>
</dbReference>
<dbReference type="Pfam" id="PF04932">
    <property type="entry name" value="Wzy_C"/>
    <property type="match status" value="1"/>
</dbReference>
<feature type="transmembrane region" description="Helical" evidence="6">
    <location>
        <begin position="52"/>
        <end position="74"/>
    </location>
</feature>
<evidence type="ECO:0000256" key="6">
    <source>
        <dbReference type="SAM" id="Phobius"/>
    </source>
</evidence>
<proteinExistence type="predicted"/>